<dbReference type="Proteomes" id="UP000241848">
    <property type="component" value="Unassembled WGS sequence"/>
</dbReference>
<evidence type="ECO:0000256" key="1">
    <source>
        <dbReference type="SAM" id="MobiDB-lite"/>
    </source>
</evidence>
<gene>
    <name evidence="2" type="ORF">C7B45_13405</name>
</gene>
<dbReference type="PROSITE" id="PS51257">
    <property type="entry name" value="PROKAR_LIPOPROTEIN"/>
    <property type="match status" value="1"/>
</dbReference>
<evidence type="ECO:0000313" key="3">
    <source>
        <dbReference type="Proteomes" id="UP000241848"/>
    </source>
</evidence>
<evidence type="ECO:0000313" key="2">
    <source>
        <dbReference type="EMBL" id="PSR20741.1"/>
    </source>
</evidence>
<protein>
    <recommendedName>
        <fullName evidence="4">HicB-like antitoxin of toxin-antitoxin system domain-containing protein</fullName>
    </recommendedName>
</protein>
<dbReference type="InterPro" id="IPR051404">
    <property type="entry name" value="TA_system_antitoxin"/>
</dbReference>
<sequence length="109" mass="11840">MQRFTVILEPAHEGGFIACVSALLGCVTQGDTRQEVLAMAQDAICGYLPSLRKHGEWPSLTNRPFNSQCIIQSPHIPRTFRHLSIADPSLNSPALPDANTSRVARGQSA</sequence>
<name>A0A2T2WES1_9FIRM</name>
<dbReference type="Gene3D" id="3.30.160.250">
    <property type="match status" value="1"/>
</dbReference>
<reference evidence="2 3" key="1">
    <citation type="journal article" date="2014" name="BMC Genomics">
        <title>Comparison of environmental and isolate Sulfobacillus genomes reveals diverse carbon, sulfur, nitrogen, and hydrogen metabolisms.</title>
        <authorList>
            <person name="Justice N.B."/>
            <person name="Norman A."/>
            <person name="Brown C.T."/>
            <person name="Singh A."/>
            <person name="Thomas B.C."/>
            <person name="Banfield J.F."/>
        </authorList>
    </citation>
    <scope>NUCLEOTIDE SEQUENCE [LARGE SCALE GENOMIC DNA]</scope>
    <source>
        <strain evidence="2">AMDSBA3</strain>
    </source>
</reference>
<accession>A0A2T2WES1</accession>
<evidence type="ECO:0008006" key="4">
    <source>
        <dbReference type="Google" id="ProtNLM"/>
    </source>
</evidence>
<organism evidence="2 3">
    <name type="scientific">Sulfobacillus acidophilus</name>
    <dbReference type="NCBI Taxonomy" id="53633"/>
    <lineage>
        <taxon>Bacteria</taxon>
        <taxon>Bacillati</taxon>
        <taxon>Bacillota</taxon>
        <taxon>Clostridia</taxon>
        <taxon>Eubacteriales</taxon>
        <taxon>Clostridiales Family XVII. Incertae Sedis</taxon>
        <taxon>Sulfobacillus</taxon>
    </lineage>
</organism>
<dbReference type="EMBL" id="PXYV01000051">
    <property type="protein sequence ID" value="PSR20741.1"/>
    <property type="molecule type" value="Genomic_DNA"/>
</dbReference>
<feature type="region of interest" description="Disordered" evidence="1">
    <location>
        <begin position="90"/>
        <end position="109"/>
    </location>
</feature>
<proteinExistence type="predicted"/>
<dbReference type="InterPro" id="IPR035069">
    <property type="entry name" value="TTHA1013/TTHA0281-like"/>
</dbReference>
<dbReference type="AlphaFoldDB" id="A0A2T2WES1"/>
<comment type="caution">
    <text evidence="2">The sequence shown here is derived from an EMBL/GenBank/DDBJ whole genome shotgun (WGS) entry which is preliminary data.</text>
</comment>
<dbReference type="PANTHER" id="PTHR34504:SF2">
    <property type="entry name" value="UPF0150 PROTEIN SSL0259"/>
    <property type="match status" value="1"/>
</dbReference>
<dbReference type="SUPFAM" id="SSF143100">
    <property type="entry name" value="TTHA1013/TTHA0281-like"/>
    <property type="match status" value="1"/>
</dbReference>
<feature type="compositionally biased region" description="Polar residues" evidence="1">
    <location>
        <begin position="98"/>
        <end position="109"/>
    </location>
</feature>
<dbReference type="PANTHER" id="PTHR34504">
    <property type="entry name" value="ANTITOXIN HICB"/>
    <property type="match status" value="1"/>
</dbReference>